<dbReference type="PIRSF" id="PIRSF028754">
    <property type="entry name" value="UCP028754"/>
    <property type="match status" value="1"/>
</dbReference>
<reference evidence="2" key="2">
    <citation type="submission" date="2023-01" db="EMBL/GenBank/DDBJ databases">
        <authorList>
            <person name="Sun Q."/>
            <person name="Evtushenko L."/>
        </authorList>
    </citation>
    <scope>NUCLEOTIDE SEQUENCE</scope>
    <source>
        <strain evidence="2">VKM Ac-1958</strain>
    </source>
</reference>
<dbReference type="EMBL" id="BSET01000002">
    <property type="protein sequence ID" value="GLK02504.1"/>
    <property type="molecule type" value="Genomic_DNA"/>
</dbReference>
<dbReference type="InterPro" id="IPR038389">
    <property type="entry name" value="PSMG2_sf"/>
</dbReference>
<reference evidence="2" key="1">
    <citation type="journal article" date="2014" name="Int. J. Syst. Evol. Microbiol.">
        <title>Complete genome sequence of Corynebacterium casei LMG S-19264T (=DSM 44701T), isolated from a smear-ripened cheese.</title>
        <authorList>
            <consortium name="US DOE Joint Genome Institute (JGI-PGF)"/>
            <person name="Walter F."/>
            <person name="Albersmeier A."/>
            <person name="Kalinowski J."/>
            <person name="Ruckert C."/>
        </authorList>
    </citation>
    <scope>NUCLEOTIDE SEQUENCE</scope>
    <source>
        <strain evidence="2">VKM Ac-1958</strain>
    </source>
</reference>
<accession>A0A9W6HTS2</accession>
<sequence>MPYSGDLFERVANAPVVPSGLPLIVLLTGFTDAGSAVSGLIDHLHETASPRPVVVFENDVLLDYRARRPVISFEHDHLTDFRPARLELSLMADALGQPFLLLSGYEPDFAWNAFTDAVLELADEYEVASMSWVHAIAMPVPHTRPVGTTVSGNRAELVAAHSVWRPRTQVPATAGHLLEYRFAQQGMRVVGFVLLIPHYLADTEYPAAVLAAGDRLMKATGLVLNMDEVQSQEPDFLARVAEQVEASDELRQMVENLEQRHDSYMSGLTSETSAPRFDEGSLPSADELAAELERYLASRPSSDDDKSGRG</sequence>
<evidence type="ECO:0000313" key="3">
    <source>
        <dbReference type="Proteomes" id="UP001142325"/>
    </source>
</evidence>
<evidence type="ECO:0008006" key="4">
    <source>
        <dbReference type="Google" id="ProtNLM"/>
    </source>
</evidence>
<evidence type="ECO:0000313" key="2">
    <source>
        <dbReference type="EMBL" id="GLK02504.1"/>
    </source>
</evidence>
<organism evidence="2 3">
    <name type="scientific">Microbacterium keratanolyticum</name>
    <dbReference type="NCBI Taxonomy" id="67574"/>
    <lineage>
        <taxon>Bacteria</taxon>
        <taxon>Bacillati</taxon>
        <taxon>Actinomycetota</taxon>
        <taxon>Actinomycetes</taxon>
        <taxon>Micrococcales</taxon>
        <taxon>Microbacteriaceae</taxon>
        <taxon>Microbacterium</taxon>
    </lineage>
</organism>
<dbReference type="Gene3D" id="3.40.50.10900">
    <property type="entry name" value="PAC-like subunit"/>
    <property type="match status" value="1"/>
</dbReference>
<name>A0A9W6HTS2_9MICO</name>
<dbReference type="Pfam" id="PF09754">
    <property type="entry name" value="PAC2"/>
    <property type="match status" value="1"/>
</dbReference>
<evidence type="ECO:0000256" key="1">
    <source>
        <dbReference type="SAM" id="MobiDB-lite"/>
    </source>
</evidence>
<dbReference type="AlphaFoldDB" id="A0A9W6HTS2"/>
<keyword evidence="3" id="KW-1185">Reference proteome</keyword>
<dbReference type="Gene3D" id="1.10.287.100">
    <property type="match status" value="1"/>
</dbReference>
<comment type="caution">
    <text evidence="2">The sequence shown here is derived from an EMBL/GenBank/DDBJ whole genome shotgun (WGS) entry which is preliminary data.</text>
</comment>
<dbReference type="Proteomes" id="UP001142325">
    <property type="component" value="Unassembled WGS sequence"/>
</dbReference>
<feature type="region of interest" description="Disordered" evidence="1">
    <location>
        <begin position="264"/>
        <end position="284"/>
    </location>
</feature>
<dbReference type="InterPro" id="IPR008492">
    <property type="entry name" value="Rv2714-like"/>
</dbReference>
<proteinExistence type="predicted"/>
<gene>
    <name evidence="2" type="ORF">GCM10017596_22190</name>
</gene>
<dbReference type="InterPro" id="IPR019151">
    <property type="entry name" value="Proteasome_assmbl_chaperone_2"/>
</dbReference>
<protein>
    <recommendedName>
        <fullName evidence="4">PAC2 family protein</fullName>
    </recommendedName>
</protein>
<dbReference type="RefSeq" id="WP_204937364.1">
    <property type="nucleotide sequence ID" value="NZ_BAAAUM010000002.1"/>
</dbReference>
<dbReference type="SUPFAM" id="SSF159659">
    <property type="entry name" value="Cgl1923-like"/>
    <property type="match status" value="1"/>
</dbReference>